<keyword evidence="2" id="KW-1185">Reference proteome</keyword>
<comment type="caution">
    <text evidence="1">The sequence shown here is derived from an EMBL/GenBank/DDBJ whole genome shotgun (WGS) entry which is preliminary data.</text>
</comment>
<name>A0A9R1XPB0_LACSA</name>
<reference evidence="1 2" key="1">
    <citation type="journal article" date="2017" name="Nat. Commun.">
        <title>Genome assembly with in vitro proximity ligation data and whole-genome triplication in lettuce.</title>
        <authorList>
            <person name="Reyes-Chin-Wo S."/>
            <person name="Wang Z."/>
            <person name="Yang X."/>
            <person name="Kozik A."/>
            <person name="Arikit S."/>
            <person name="Song C."/>
            <person name="Xia L."/>
            <person name="Froenicke L."/>
            <person name="Lavelle D.O."/>
            <person name="Truco M.J."/>
            <person name="Xia R."/>
            <person name="Zhu S."/>
            <person name="Xu C."/>
            <person name="Xu H."/>
            <person name="Xu X."/>
            <person name="Cox K."/>
            <person name="Korf I."/>
            <person name="Meyers B.C."/>
            <person name="Michelmore R.W."/>
        </authorList>
    </citation>
    <scope>NUCLEOTIDE SEQUENCE [LARGE SCALE GENOMIC DNA]</scope>
    <source>
        <strain evidence="2">cv. Salinas</strain>
        <tissue evidence="1">Seedlings</tissue>
    </source>
</reference>
<evidence type="ECO:0000313" key="1">
    <source>
        <dbReference type="EMBL" id="KAJ0220299.1"/>
    </source>
</evidence>
<dbReference type="AlphaFoldDB" id="A0A9R1XPB0"/>
<dbReference type="EMBL" id="NBSK02000002">
    <property type="protein sequence ID" value="KAJ0220299.1"/>
    <property type="molecule type" value="Genomic_DNA"/>
</dbReference>
<gene>
    <name evidence="1" type="ORF">LSAT_V11C200060910</name>
</gene>
<sequence length="83" mass="9477">MVYFQDPEIIYIVLFSQNINCLCCFQIQGMKTATIVIENIIVDSFTDNTYHLNAGILVIVFVIVDIRSQELSEQGFNISLKEV</sequence>
<dbReference type="Proteomes" id="UP000235145">
    <property type="component" value="Unassembled WGS sequence"/>
</dbReference>
<accession>A0A9R1XPB0</accession>
<proteinExistence type="predicted"/>
<protein>
    <submittedName>
        <fullName evidence="1">Uncharacterized protein</fullName>
    </submittedName>
</protein>
<evidence type="ECO:0000313" key="2">
    <source>
        <dbReference type="Proteomes" id="UP000235145"/>
    </source>
</evidence>
<organism evidence="1 2">
    <name type="scientific">Lactuca sativa</name>
    <name type="common">Garden lettuce</name>
    <dbReference type="NCBI Taxonomy" id="4236"/>
    <lineage>
        <taxon>Eukaryota</taxon>
        <taxon>Viridiplantae</taxon>
        <taxon>Streptophyta</taxon>
        <taxon>Embryophyta</taxon>
        <taxon>Tracheophyta</taxon>
        <taxon>Spermatophyta</taxon>
        <taxon>Magnoliopsida</taxon>
        <taxon>eudicotyledons</taxon>
        <taxon>Gunneridae</taxon>
        <taxon>Pentapetalae</taxon>
        <taxon>asterids</taxon>
        <taxon>campanulids</taxon>
        <taxon>Asterales</taxon>
        <taxon>Asteraceae</taxon>
        <taxon>Cichorioideae</taxon>
        <taxon>Cichorieae</taxon>
        <taxon>Lactucinae</taxon>
        <taxon>Lactuca</taxon>
    </lineage>
</organism>